<dbReference type="AlphaFoldDB" id="A0A8D8CJN1"/>
<feature type="chain" id="PRO_5034004196" evidence="2">
    <location>
        <begin position="26"/>
        <end position="250"/>
    </location>
</feature>
<proteinExistence type="predicted"/>
<dbReference type="Pfam" id="PF00147">
    <property type="entry name" value="Fibrinogen_C"/>
    <property type="match status" value="1"/>
</dbReference>
<reference evidence="4" key="1">
    <citation type="submission" date="2021-05" db="EMBL/GenBank/DDBJ databases">
        <authorList>
            <person name="Alioto T."/>
            <person name="Alioto T."/>
            <person name="Gomez Garrido J."/>
        </authorList>
    </citation>
    <scope>NUCLEOTIDE SEQUENCE</scope>
</reference>
<dbReference type="EMBL" id="HBUE01127121">
    <property type="protein sequence ID" value="CAG6495023.1"/>
    <property type="molecule type" value="Transcribed_RNA"/>
</dbReference>
<accession>A0A8D8CJN1</accession>
<dbReference type="InterPro" id="IPR050373">
    <property type="entry name" value="Fibrinogen_C-term_domain"/>
</dbReference>
<dbReference type="PROSITE" id="PS00514">
    <property type="entry name" value="FIBRINOGEN_C_1"/>
    <property type="match status" value="1"/>
</dbReference>
<dbReference type="Gene3D" id="3.90.215.10">
    <property type="entry name" value="Gamma Fibrinogen, chain A, domain 1"/>
    <property type="match status" value="1"/>
</dbReference>
<organism evidence="4">
    <name type="scientific">Culex pipiens</name>
    <name type="common">House mosquito</name>
    <dbReference type="NCBI Taxonomy" id="7175"/>
    <lineage>
        <taxon>Eukaryota</taxon>
        <taxon>Metazoa</taxon>
        <taxon>Ecdysozoa</taxon>
        <taxon>Arthropoda</taxon>
        <taxon>Hexapoda</taxon>
        <taxon>Insecta</taxon>
        <taxon>Pterygota</taxon>
        <taxon>Neoptera</taxon>
        <taxon>Endopterygota</taxon>
        <taxon>Diptera</taxon>
        <taxon>Nematocera</taxon>
        <taxon>Culicoidea</taxon>
        <taxon>Culicidae</taxon>
        <taxon>Culicinae</taxon>
        <taxon>Culicini</taxon>
        <taxon>Culex</taxon>
        <taxon>Culex</taxon>
    </lineage>
</organism>
<protein>
    <submittedName>
        <fullName evidence="4">Fibrinogen C domain-containing protein 1</fullName>
    </submittedName>
</protein>
<feature type="signal peptide" evidence="2">
    <location>
        <begin position="1"/>
        <end position="25"/>
    </location>
</feature>
<dbReference type="InterPro" id="IPR036056">
    <property type="entry name" value="Fibrinogen-like_C"/>
</dbReference>
<dbReference type="PANTHER" id="PTHR19143:SF327">
    <property type="entry name" value="FI21813P1-RELATED"/>
    <property type="match status" value="1"/>
</dbReference>
<dbReference type="GO" id="GO:0005615">
    <property type="term" value="C:extracellular space"/>
    <property type="evidence" value="ECO:0007669"/>
    <property type="project" value="TreeGrafter"/>
</dbReference>
<evidence type="ECO:0000256" key="1">
    <source>
        <dbReference type="ARBA" id="ARBA00023157"/>
    </source>
</evidence>
<evidence type="ECO:0000313" key="4">
    <source>
        <dbReference type="EMBL" id="CAG6495023.1"/>
    </source>
</evidence>
<dbReference type="SMART" id="SM00186">
    <property type="entry name" value="FBG"/>
    <property type="match status" value="1"/>
</dbReference>
<dbReference type="NCBIfam" id="NF040941">
    <property type="entry name" value="GGGWT_bact"/>
    <property type="match status" value="1"/>
</dbReference>
<feature type="domain" description="Fibrinogen C-terminal" evidence="3">
    <location>
        <begin position="50"/>
        <end position="250"/>
    </location>
</feature>
<dbReference type="InterPro" id="IPR020837">
    <property type="entry name" value="Fibrinogen_CS"/>
</dbReference>
<dbReference type="CDD" id="cd00087">
    <property type="entry name" value="FReD"/>
    <property type="match status" value="1"/>
</dbReference>
<keyword evidence="1" id="KW-1015">Disulfide bond</keyword>
<dbReference type="SUPFAM" id="SSF56496">
    <property type="entry name" value="Fibrinogen C-terminal domain-like"/>
    <property type="match status" value="1"/>
</dbReference>
<name>A0A8D8CJN1_CULPI</name>
<dbReference type="InterPro" id="IPR002181">
    <property type="entry name" value="Fibrinogen_a/b/g_C_dom"/>
</dbReference>
<dbReference type="PANTHER" id="PTHR19143">
    <property type="entry name" value="FIBRINOGEN/TENASCIN/ANGIOPOEITIN"/>
    <property type="match status" value="1"/>
</dbReference>
<dbReference type="PROSITE" id="PS51406">
    <property type="entry name" value="FIBRINOGEN_C_2"/>
    <property type="match status" value="1"/>
</dbReference>
<keyword evidence="2" id="KW-0732">Signal</keyword>
<evidence type="ECO:0000256" key="2">
    <source>
        <dbReference type="SAM" id="SignalP"/>
    </source>
</evidence>
<sequence>MLLQEHISFIVILVISNSLSNFVRTDKCDSGFGYELVQQRLDSIETRLLEKCSNVIESCLDVAQNASGIYKIKPSLSSKSFPVYCDMSAMAGGWIVVQFRYNGVVNFTKTWQEYRDGFGILGAEYWLGLERLHQMTTNDPYELIVYIKTSSGDYLYAHYSEFRIDSEQEKYKLSKLGSYSGTAGDHLRYHEGKPFSTSNGCAMSFKGGWWYGKCFHSNLNGQYTKNDTFGLIWGIANPPTNYSKMMIRKK</sequence>
<evidence type="ECO:0000259" key="3">
    <source>
        <dbReference type="PROSITE" id="PS51406"/>
    </source>
</evidence>
<dbReference type="InterPro" id="IPR014716">
    <property type="entry name" value="Fibrinogen_a/b/g_C_1"/>
</dbReference>